<dbReference type="Proteomes" id="UP001596108">
    <property type="component" value="Unassembled WGS sequence"/>
</dbReference>
<feature type="transmembrane region" description="Helical" evidence="1">
    <location>
        <begin position="24"/>
        <end position="40"/>
    </location>
</feature>
<accession>A0ABW0QWI4</accession>
<evidence type="ECO:0000313" key="2">
    <source>
        <dbReference type="EMBL" id="MFC5528881.1"/>
    </source>
</evidence>
<dbReference type="RefSeq" id="WP_378110751.1">
    <property type="nucleotide sequence ID" value="NZ_JBHSNC010000016.1"/>
</dbReference>
<keyword evidence="3" id="KW-1185">Reference proteome</keyword>
<organism evidence="2 3">
    <name type="scientific">Cohnella yongneupensis</name>
    <dbReference type="NCBI Taxonomy" id="425006"/>
    <lineage>
        <taxon>Bacteria</taxon>
        <taxon>Bacillati</taxon>
        <taxon>Bacillota</taxon>
        <taxon>Bacilli</taxon>
        <taxon>Bacillales</taxon>
        <taxon>Paenibacillaceae</taxon>
        <taxon>Cohnella</taxon>
    </lineage>
</organism>
<dbReference type="EMBL" id="JBHSNC010000016">
    <property type="protein sequence ID" value="MFC5528881.1"/>
    <property type="molecule type" value="Genomic_DNA"/>
</dbReference>
<comment type="caution">
    <text evidence="2">The sequence shown here is derived from an EMBL/GenBank/DDBJ whole genome shotgun (WGS) entry which is preliminary data.</text>
</comment>
<sequence length="166" mass="19166">MNTTTLDERCANLFFGSISMKNKSTYLILALIIILIYFSLKLSSSQNQRIELQNHIDFKYKSQIGLVLGSFSTIVDDYTYRDMISNVLSLSVMSELTTYEKKNDDLDISLHNLYISLRENRSKDKVLARVDEVREAFFIMSQDPSSREATNKLIEISNDTFFSTEE</sequence>
<gene>
    <name evidence="2" type="ORF">ACFPQ4_05370</name>
</gene>
<evidence type="ECO:0000256" key="1">
    <source>
        <dbReference type="SAM" id="Phobius"/>
    </source>
</evidence>
<reference evidence="3" key="1">
    <citation type="journal article" date="2019" name="Int. J. Syst. Evol. Microbiol.">
        <title>The Global Catalogue of Microorganisms (GCM) 10K type strain sequencing project: providing services to taxonomists for standard genome sequencing and annotation.</title>
        <authorList>
            <consortium name="The Broad Institute Genomics Platform"/>
            <consortium name="The Broad Institute Genome Sequencing Center for Infectious Disease"/>
            <person name="Wu L."/>
            <person name="Ma J."/>
        </authorList>
    </citation>
    <scope>NUCLEOTIDE SEQUENCE [LARGE SCALE GENOMIC DNA]</scope>
    <source>
        <strain evidence="3">CGMCC 1.18578</strain>
    </source>
</reference>
<keyword evidence="1" id="KW-0472">Membrane</keyword>
<name>A0ABW0QWI4_9BACL</name>
<proteinExistence type="predicted"/>
<protein>
    <submittedName>
        <fullName evidence="2">Uncharacterized protein</fullName>
    </submittedName>
</protein>
<keyword evidence="1" id="KW-0812">Transmembrane</keyword>
<evidence type="ECO:0000313" key="3">
    <source>
        <dbReference type="Proteomes" id="UP001596108"/>
    </source>
</evidence>
<keyword evidence="1" id="KW-1133">Transmembrane helix</keyword>